<keyword evidence="3" id="KW-1185">Reference proteome</keyword>
<protein>
    <submittedName>
        <fullName evidence="2">Uncharacterized protein</fullName>
    </submittedName>
</protein>
<proteinExistence type="predicted"/>
<name>A0A4Z2EGZ3_9TELE</name>
<feature type="region of interest" description="Disordered" evidence="1">
    <location>
        <begin position="1"/>
        <end position="93"/>
    </location>
</feature>
<comment type="caution">
    <text evidence="2">The sequence shown here is derived from an EMBL/GenBank/DDBJ whole genome shotgun (WGS) entry which is preliminary data.</text>
</comment>
<accession>A0A4Z2EGZ3</accession>
<evidence type="ECO:0000313" key="2">
    <source>
        <dbReference type="EMBL" id="TNN27810.1"/>
    </source>
</evidence>
<sequence>MHCGTYVALTEGRSSAQGQPHLLLTQQQSSGEHGARHLTARPFEEPCSSSGTGGVTVEQTGGTQRTLEVESGSNYSSKAPPGCRWSSGYVSGS</sequence>
<dbReference type="AlphaFoldDB" id="A0A4Z2EGZ3"/>
<evidence type="ECO:0000256" key="1">
    <source>
        <dbReference type="SAM" id="MobiDB-lite"/>
    </source>
</evidence>
<gene>
    <name evidence="2" type="ORF">EYF80_062042</name>
</gene>
<evidence type="ECO:0000313" key="3">
    <source>
        <dbReference type="Proteomes" id="UP000314294"/>
    </source>
</evidence>
<dbReference type="Proteomes" id="UP000314294">
    <property type="component" value="Unassembled WGS sequence"/>
</dbReference>
<organism evidence="2 3">
    <name type="scientific">Liparis tanakae</name>
    <name type="common">Tanaka's snailfish</name>
    <dbReference type="NCBI Taxonomy" id="230148"/>
    <lineage>
        <taxon>Eukaryota</taxon>
        <taxon>Metazoa</taxon>
        <taxon>Chordata</taxon>
        <taxon>Craniata</taxon>
        <taxon>Vertebrata</taxon>
        <taxon>Euteleostomi</taxon>
        <taxon>Actinopterygii</taxon>
        <taxon>Neopterygii</taxon>
        <taxon>Teleostei</taxon>
        <taxon>Neoteleostei</taxon>
        <taxon>Acanthomorphata</taxon>
        <taxon>Eupercaria</taxon>
        <taxon>Perciformes</taxon>
        <taxon>Cottioidei</taxon>
        <taxon>Cottales</taxon>
        <taxon>Liparidae</taxon>
        <taxon>Liparis</taxon>
    </lineage>
</organism>
<feature type="compositionally biased region" description="Polar residues" evidence="1">
    <location>
        <begin position="12"/>
        <end position="31"/>
    </location>
</feature>
<feature type="compositionally biased region" description="Low complexity" evidence="1">
    <location>
        <begin position="55"/>
        <end position="66"/>
    </location>
</feature>
<dbReference type="EMBL" id="SRLO01007700">
    <property type="protein sequence ID" value="TNN27810.1"/>
    <property type="molecule type" value="Genomic_DNA"/>
</dbReference>
<reference evidence="2 3" key="1">
    <citation type="submission" date="2019-03" db="EMBL/GenBank/DDBJ databases">
        <title>First draft genome of Liparis tanakae, snailfish: a comprehensive survey of snailfish specific genes.</title>
        <authorList>
            <person name="Kim W."/>
            <person name="Song I."/>
            <person name="Jeong J.-H."/>
            <person name="Kim D."/>
            <person name="Kim S."/>
            <person name="Ryu S."/>
            <person name="Song J.Y."/>
            <person name="Lee S.K."/>
        </authorList>
    </citation>
    <scope>NUCLEOTIDE SEQUENCE [LARGE SCALE GENOMIC DNA]</scope>
    <source>
        <tissue evidence="2">Muscle</tissue>
    </source>
</reference>